<dbReference type="GO" id="GO:0050660">
    <property type="term" value="F:flavin adenine dinucleotide binding"/>
    <property type="evidence" value="ECO:0007669"/>
    <property type="project" value="InterPro"/>
</dbReference>
<keyword evidence="6" id="KW-1133">Transmembrane helix</keyword>
<dbReference type="Pfam" id="PF01266">
    <property type="entry name" value="DAO"/>
    <property type="match status" value="1"/>
</dbReference>
<evidence type="ECO:0000256" key="4">
    <source>
        <dbReference type="ARBA" id="ARBA00022827"/>
    </source>
</evidence>
<dbReference type="GO" id="GO:0008115">
    <property type="term" value="F:sarcosine oxidase activity"/>
    <property type="evidence" value="ECO:0007669"/>
    <property type="project" value="TreeGrafter"/>
</dbReference>
<dbReference type="OrthoDB" id="424974at2759"/>
<dbReference type="AlphaFoldDB" id="A0A8J2PAX7"/>
<keyword evidence="4" id="KW-0274">FAD</keyword>
<dbReference type="PANTHER" id="PTHR10961:SF7">
    <property type="entry name" value="FAD DEPENDENT OXIDOREDUCTASE DOMAIN-CONTAINING PROTEIN"/>
    <property type="match status" value="1"/>
</dbReference>
<evidence type="ECO:0000256" key="1">
    <source>
        <dbReference type="ARBA" id="ARBA00001974"/>
    </source>
</evidence>
<comment type="similarity">
    <text evidence="2">Belongs to the MSOX/MTOX family.</text>
</comment>
<dbReference type="InterPro" id="IPR045170">
    <property type="entry name" value="MTOX"/>
</dbReference>
<dbReference type="Proteomes" id="UP000708208">
    <property type="component" value="Unassembled WGS sequence"/>
</dbReference>
<accession>A0A8J2PAX7</accession>
<evidence type="ECO:0000256" key="5">
    <source>
        <dbReference type="ARBA" id="ARBA00023002"/>
    </source>
</evidence>
<gene>
    <name evidence="8" type="ORF">AFUS01_LOCUS21327</name>
</gene>
<evidence type="ECO:0000313" key="9">
    <source>
        <dbReference type="Proteomes" id="UP000708208"/>
    </source>
</evidence>
<keyword evidence="3" id="KW-0285">Flavoprotein</keyword>
<comment type="cofactor">
    <cofactor evidence="1">
        <name>FAD</name>
        <dbReference type="ChEBI" id="CHEBI:57692"/>
    </cofactor>
</comment>
<evidence type="ECO:0000256" key="2">
    <source>
        <dbReference type="ARBA" id="ARBA00010989"/>
    </source>
</evidence>
<organism evidence="8 9">
    <name type="scientific">Allacma fusca</name>
    <dbReference type="NCBI Taxonomy" id="39272"/>
    <lineage>
        <taxon>Eukaryota</taxon>
        <taxon>Metazoa</taxon>
        <taxon>Ecdysozoa</taxon>
        <taxon>Arthropoda</taxon>
        <taxon>Hexapoda</taxon>
        <taxon>Collembola</taxon>
        <taxon>Symphypleona</taxon>
        <taxon>Sminthuridae</taxon>
        <taxon>Allacma</taxon>
    </lineage>
</organism>
<comment type="caution">
    <text evidence="8">The sequence shown here is derived from an EMBL/GenBank/DDBJ whole genome shotgun (WGS) entry which is preliminary data.</text>
</comment>
<protein>
    <recommendedName>
        <fullName evidence="7">FAD dependent oxidoreductase domain-containing protein</fullName>
    </recommendedName>
</protein>
<feature type="domain" description="FAD dependent oxidoreductase" evidence="7">
    <location>
        <begin position="15"/>
        <end position="380"/>
    </location>
</feature>
<feature type="transmembrane region" description="Helical" evidence="6">
    <location>
        <begin position="12"/>
        <end position="31"/>
    </location>
</feature>
<reference evidence="8" key="1">
    <citation type="submission" date="2021-06" db="EMBL/GenBank/DDBJ databases">
        <authorList>
            <person name="Hodson N. C."/>
            <person name="Mongue J. A."/>
            <person name="Jaron S. K."/>
        </authorList>
    </citation>
    <scope>NUCLEOTIDE SEQUENCE</scope>
</reference>
<sequence length="413" mass="45581">MIVPRDMETSKVFEAVVIGAGIMGSSTAYFLSKKLGNRVALIEQFDFLHRRGSSHGDSRITRLTYPQEYYTFLMKTSYELWSEAEAESGLNVFIQTGGLDFASKDTPAIHNVIAAAKKWNISHEVLTPAEVNARFPTITLPENYIGVYSPASGVLKASKAVGMFQNLARKNGCHLLDNANIVEIAVKKDSNGEEIFEITSTTHGIITAKKCVITAGAWTQKALDKVQLRSGKLSLTLPLKPRQVTVCYWEVAAPEKFSGINKTFPVFICYDDKYHVYGTPALEFPNLLKCCSHEGPNCDPDKRDFYPGVQEIENEVAPLVQKVFVGISPKPVFTESCMYTMSPDEDYIVDQVPGVQGLYVGAGGSGHAFKMGPTIGTMLAGFTVNTYKHFICICKFTEMVICLKLLGWFTQTA</sequence>
<dbReference type="InterPro" id="IPR006076">
    <property type="entry name" value="FAD-dep_OxRdtase"/>
</dbReference>
<evidence type="ECO:0000256" key="6">
    <source>
        <dbReference type="SAM" id="Phobius"/>
    </source>
</evidence>
<keyword evidence="5" id="KW-0560">Oxidoreductase</keyword>
<evidence type="ECO:0000313" key="8">
    <source>
        <dbReference type="EMBL" id="CAG7732842.1"/>
    </source>
</evidence>
<evidence type="ECO:0000259" key="7">
    <source>
        <dbReference type="Pfam" id="PF01266"/>
    </source>
</evidence>
<dbReference type="PANTHER" id="PTHR10961">
    <property type="entry name" value="PEROXISOMAL SARCOSINE OXIDASE"/>
    <property type="match status" value="1"/>
</dbReference>
<dbReference type="EMBL" id="CAJVCH010238515">
    <property type="protein sequence ID" value="CAG7732842.1"/>
    <property type="molecule type" value="Genomic_DNA"/>
</dbReference>
<keyword evidence="6" id="KW-0812">Transmembrane</keyword>
<evidence type="ECO:0000256" key="3">
    <source>
        <dbReference type="ARBA" id="ARBA00022630"/>
    </source>
</evidence>
<keyword evidence="9" id="KW-1185">Reference proteome</keyword>
<proteinExistence type="inferred from homology"/>
<keyword evidence="6" id="KW-0472">Membrane</keyword>
<name>A0A8J2PAX7_9HEXA</name>
<dbReference type="NCBIfam" id="NF008425">
    <property type="entry name" value="PRK11259.1"/>
    <property type="match status" value="1"/>
</dbReference>